<dbReference type="EMBL" id="BJYZ01000007">
    <property type="protein sequence ID" value="GEO37681.1"/>
    <property type="molecule type" value="Genomic_DNA"/>
</dbReference>
<evidence type="ECO:0000259" key="16">
    <source>
        <dbReference type="PROSITE" id="PS50109"/>
    </source>
</evidence>
<dbReference type="InterPro" id="IPR003661">
    <property type="entry name" value="HisK_dim/P_dom"/>
</dbReference>
<comment type="caution">
    <text evidence="19">The sequence shown here is derived from an EMBL/GenBank/DDBJ whole genome shotgun (WGS) entry which is preliminary data.</text>
</comment>
<dbReference type="SMART" id="SM00091">
    <property type="entry name" value="PAS"/>
    <property type="match status" value="1"/>
</dbReference>
<feature type="domain" description="Response regulatory" evidence="17">
    <location>
        <begin position="572"/>
        <end position="686"/>
    </location>
</feature>
<dbReference type="InterPro" id="IPR036097">
    <property type="entry name" value="HisK_dim/P_sf"/>
</dbReference>
<dbReference type="Gene3D" id="3.30.565.10">
    <property type="entry name" value="Histidine kinase-like ATPase, C-terminal domain"/>
    <property type="match status" value="1"/>
</dbReference>
<dbReference type="Gene3D" id="1.10.287.130">
    <property type="match status" value="1"/>
</dbReference>
<keyword evidence="7 15" id="KW-0812">Transmembrane</keyword>
<evidence type="ECO:0000256" key="4">
    <source>
        <dbReference type="ARBA" id="ARBA00022475"/>
    </source>
</evidence>
<protein>
    <recommendedName>
        <fullName evidence="3">histidine kinase</fullName>
        <ecNumber evidence="3">2.7.13.3</ecNumber>
    </recommendedName>
</protein>
<dbReference type="GO" id="GO:0071555">
    <property type="term" value="P:cell wall organization"/>
    <property type="evidence" value="ECO:0007669"/>
    <property type="project" value="InterPro"/>
</dbReference>
<evidence type="ECO:0000256" key="6">
    <source>
        <dbReference type="ARBA" id="ARBA00022679"/>
    </source>
</evidence>
<evidence type="ECO:0000313" key="20">
    <source>
        <dbReference type="Proteomes" id="UP000321523"/>
    </source>
</evidence>
<dbReference type="Pfam" id="PF07694">
    <property type="entry name" value="5TM-5TMR_LYT"/>
    <property type="match status" value="1"/>
</dbReference>
<dbReference type="InterPro" id="IPR003594">
    <property type="entry name" value="HATPase_dom"/>
</dbReference>
<keyword evidence="13 15" id="KW-0472">Membrane</keyword>
<dbReference type="Gene3D" id="3.30.450.20">
    <property type="entry name" value="PAS domain"/>
    <property type="match status" value="1"/>
</dbReference>
<feature type="modified residue" description="4-aspartylphosphate" evidence="14">
    <location>
        <position position="622"/>
    </location>
</feature>
<dbReference type="GO" id="GO:0000155">
    <property type="term" value="F:phosphorelay sensor kinase activity"/>
    <property type="evidence" value="ECO:0007669"/>
    <property type="project" value="InterPro"/>
</dbReference>
<evidence type="ECO:0000256" key="10">
    <source>
        <dbReference type="ARBA" id="ARBA00022840"/>
    </source>
</evidence>
<keyword evidence="20" id="KW-1185">Reference proteome</keyword>
<dbReference type="InterPro" id="IPR011620">
    <property type="entry name" value="Sig_transdc_His_kinase_LytS_TM"/>
</dbReference>
<keyword evidence="6" id="KW-0808">Transferase</keyword>
<dbReference type="Pfam" id="PF02518">
    <property type="entry name" value="HATPase_c"/>
    <property type="match status" value="1"/>
</dbReference>
<dbReference type="InterPro" id="IPR005467">
    <property type="entry name" value="His_kinase_dom"/>
</dbReference>
<evidence type="ECO:0000256" key="13">
    <source>
        <dbReference type="ARBA" id="ARBA00023136"/>
    </source>
</evidence>
<dbReference type="NCBIfam" id="TIGR00229">
    <property type="entry name" value="sensory_box"/>
    <property type="match status" value="1"/>
</dbReference>
<evidence type="ECO:0000259" key="17">
    <source>
        <dbReference type="PROSITE" id="PS50110"/>
    </source>
</evidence>
<dbReference type="Pfam" id="PF00072">
    <property type="entry name" value="Response_reg"/>
    <property type="match status" value="1"/>
</dbReference>
<dbReference type="FunFam" id="3.30.565.10:FF:000023">
    <property type="entry name" value="PAS domain-containing sensor histidine kinase"/>
    <property type="match status" value="1"/>
</dbReference>
<dbReference type="PROSITE" id="PS50109">
    <property type="entry name" value="HIS_KIN"/>
    <property type="match status" value="1"/>
</dbReference>
<dbReference type="PANTHER" id="PTHR43047:SF63">
    <property type="entry name" value="HISTIDINE KINASE"/>
    <property type="match status" value="1"/>
</dbReference>
<feature type="transmembrane region" description="Helical" evidence="15">
    <location>
        <begin position="68"/>
        <end position="89"/>
    </location>
</feature>
<evidence type="ECO:0000256" key="14">
    <source>
        <dbReference type="PROSITE-ProRule" id="PRU00169"/>
    </source>
</evidence>
<dbReference type="GO" id="GO:0005524">
    <property type="term" value="F:ATP binding"/>
    <property type="evidence" value="ECO:0007669"/>
    <property type="project" value="UniProtKB-KW"/>
</dbReference>
<evidence type="ECO:0000256" key="7">
    <source>
        <dbReference type="ARBA" id="ARBA00022692"/>
    </source>
</evidence>
<dbReference type="InterPro" id="IPR036890">
    <property type="entry name" value="HATPase_C_sf"/>
</dbReference>
<feature type="transmembrane region" description="Helical" evidence="15">
    <location>
        <begin position="95"/>
        <end position="119"/>
    </location>
</feature>
<dbReference type="SUPFAM" id="SSF47384">
    <property type="entry name" value="Homodimeric domain of signal transducing histidine kinase"/>
    <property type="match status" value="1"/>
</dbReference>
<keyword evidence="5 14" id="KW-0597">Phosphoprotein</keyword>
<evidence type="ECO:0000256" key="9">
    <source>
        <dbReference type="ARBA" id="ARBA00022777"/>
    </source>
</evidence>
<sequence>MSATFLSLIQSAGLLGLVLVFYSGVLRRFDVRPWRRQAACGLLFGGGTVLTMLVPIHISPGVVIDARAIMLGLAAPFGGIGAAAIAALISGAFRFFGTGGIGALAGVAGITMAVLAGVLFDRLPRKLRLRFRTASFAALGLLISCNILSLLLLPSWEDALQVLSAVGLPLVVINVGGTVVFGILLSREQERMGILQALRTSEARYRAIIDTAADAIVTARGEGELTAFNSAAERLFGHKAADVLGRDIRLLLPEAERFIQASFTNRQVRGLHRDGTALELELSLSAWRGSGDRRFITCIIRDVAERNRIDADLKLAKETAESANRAKGQFLAELSHELRSPLNAVIGFADMIRSEVAGPLGSDRYREWAGDIRDSGQHLLGLINEILDHAKAEAGRLAIGEEEVDLAETVKFCIRMMEPRATRARITLSATVAPEVATIRGDEKRLRQILLNLLTNGVKYTPSGGQVTVTAQQDGDGGLFLTVSDTGIGIAKDDLSHMFEAFWRADSVGTGKVEGTGLGLTLTRRLVGLHEGTIEMTSVAGQGTTATVRLPRHRVLSQAPELSGEPATPSLDILLVEDDAIIRLTTQMMLTRWGHQVVGAAHANEALETLQSDRPIDLLFSDIVIPPGMSGAELAKVAGRLRPGIKVLLTSGFAGHTVASDISRDYLMVAKPYDYVELQRKIAAAMDDAACR</sequence>
<evidence type="ECO:0000256" key="1">
    <source>
        <dbReference type="ARBA" id="ARBA00000085"/>
    </source>
</evidence>
<evidence type="ECO:0000256" key="11">
    <source>
        <dbReference type="ARBA" id="ARBA00022989"/>
    </source>
</evidence>
<evidence type="ECO:0000256" key="12">
    <source>
        <dbReference type="ARBA" id="ARBA00023012"/>
    </source>
</evidence>
<dbReference type="PANTHER" id="PTHR43047">
    <property type="entry name" value="TWO-COMPONENT HISTIDINE PROTEIN KINASE"/>
    <property type="match status" value="1"/>
</dbReference>
<dbReference type="EC" id="2.7.13.3" evidence="3"/>
<dbReference type="Gene3D" id="3.40.50.2300">
    <property type="match status" value="1"/>
</dbReference>
<dbReference type="PROSITE" id="PS50110">
    <property type="entry name" value="RESPONSE_REGULATORY"/>
    <property type="match status" value="1"/>
</dbReference>
<dbReference type="SUPFAM" id="SSF52172">
    <property type="entry name" value="CheY-like"/>
    <property type="match status" value="1"/>
</dbReference>
<dbReference type="Proteomes" id="UP000321523">
    <property type="component" value="Unassembled WGS sequence"/>
</dbReference>
<evidence type="ECO:0000256" key="8">
    <source>
        <dbReference type="ARBA" id="ARBA00022741"/>
    </source>
</evidence>
<evidence type="ECO:0000256" key="2">
    <source>
        <dbReference type="ARBA" id="ARBA00004651"/>
    </source>
</evidence>
<dbReference type="RefSeq" id="WP_084720518.1">
    <property type="nucleotide sequence ID" value="NZ_BJYZ01000007.1"/>
</dbReference>
<dbReference type="CDD" id="cd16922">
    <property type="entry name" value="HATPase_EvgS-ArcB-TorS-like"/>
    <property type="match status" value="1"/>
</dbReference>
<dbReference type="CDD" id="cd00082">
    <property type="entry name" value="HisKA"/>
    <property type="match status" value="1"/>
</dbReference>
<comment type="subcellular location">
    <subcellularLocation>
        <location evidence="2">Cell membrane</location>
        <topology evidence="2">Multi-pass membrane protein</topology>
    </subcellularLocation>
</comment>
<dbReference type="OrthoDB" id="7292380at2"/>
<evidence type="ECO:0000313" key="19">
    <source>
        <dbReference type="EMBL" id="GEO37681.1"/>
    </source>
</evidence>
<dbReference type="InterPro" id="IPR004358">
    <property type="entry name" value="Sig_transdc_His_kin-like_C"/>
</dbReference>
<feature type="domain" description="PAS" evidence="18">
    <location>
        <begin position="201"/>
        <end position="271"/>
    </location>
</feature>
<organism evidence="19 20">
    <name type="scientific">Skermanella aerolata</name>
    <dbReference type="NCBI Taxonomy" id="393310"/>
    <lineage>
        <taxon>Bacteria</taxon>
        <taxon>Pseudomonadati</taxon>
        <taxon>Pseudomonadota</taxon>
        <taxon>Alphaproteobacteria</taxon>
        <taxon>Rhodospirillales</taxon>
        <taxon>Azospirillaceae</taxon>
        <taxon>Skermanella</taxon>
    </lineage>
</organism>
<keyword evidence="11 15" id="KW-1133">Transmembrane helix</keyword>
<reference evidence="19 20" key="1">
    <citation type="submission" date="2019-07" db="EMBL/GenBank/DDBJ databases">
        <title>Whole genome shotgun sequence of Skermanella aerolata NBRC 106429.</title>
        <authorList>
            <person name="Hosoyama A."/>
            <person name="Uohara A."/>
            <person name="Ohji S."/>
            <person name="Ichikawa N."/>
        </authorList>
    </citation>
    <scope>NUCLEOTIDE SEQUENCE [LARGE SCALE GENOMIC DNA]</scope>
    <source>
        <strain evidence="19 20">NBRC 106429</strain>
    </source>
</reference>
<dbReference type="PRINTS" id="PR00344">
    <property type="entry name" value="BCTRLSENSOR"/>
</dbReference>
<dbReference type="Pfam" id="PF00512">
    <property type="entry name" value="HisKA"/>
    <property type="match status" value="1"/>
</dbReference>
<gene>
    <name evidence="19" type="ORF">SAE02_18290</name>
</gene>
<dbReference type="SMART" id="SM00388">
    <property type="entry name" value="HisKA"/>
    <property type="match status" value="1"/>
</dbReference>
<name>A0A512DMI6_9PROT</name>
<keyword evidence="10" id="KW-0067">ATP-binding</keyword>
<dbReference type="InterPro" id="IPR001789">
    <property type="entry name" value="Sig_transdc_resp-reg_receiver"/>
</dbReference>
<dbReference type="AlphaFoldDB" id="A0A512DMI6"/>
<dbReference type="InterPro" id="IPR013767">
    <property type="entry name" value="PAS_fold"/>
</dbReference>
<keyword evidence="8" id="KW-0547">Nucleotide-binding</keyword>
<evidence type="ECO:0000256" key="15">
    <source>
        <dbReference type="SAM" id="Phobius"/>
    </source>
</evidence>
<feature type="domain" description="Histidine kinase" evidence="16">
    <location>
        <begin position="333"/>
        <end position="554"/>
    </location>
</feature>
<dbReference type="SMART" id="SM00387">
    <property type="entry name" value="HATPase_c"/>
    <property type="match status" value="1"/>
</dbReference>
<dbReference type="PROSITE" id="PS50112">
    <property type="entry name" value="PAS"/>
    <property type="match status" value="1"/>
</dbReference>
<feature type="transmembrane region" description="Helical" evidence="15">
    <location>
        <begin position="131"/>
        <end position="153"/>
    </location>
</feature>
<feature type="transmembrane region" description="Helical" evidence="15">
    <location>
        <begin position="159"/>
        <end position="185"/>
    </location>
</feature>
<keyword evidence="9" id="KW-0418">Kinase</keyword>
<accession>A0A512DMI6</accession>
<dbReference type="GO" id="GO:0009927">
    <property type="term" value="F:histidine phosphotransfer kinase activity"/>
    <property type="evidence" value="ECO:0007669"/>
    <property type="project" value="TreeGrafter"/>
</dbReference>
<keyword evidence="4" id="KW-1003">Cell membrane</keyword>
<keyword evidence="12" id="KW-0902">Two-component regulatory system</keyword>
<dbReference type="SUPFAM" id="SSF55785">
    <property type="entry name" value="PYP-like sensor domain (PAS domain)"/>
    <property type="match status" value="1"/>
</dbReference>
<dbReference type="GO" id="GO:0006355">
    <property type="term" value="P:regulation of DNA-templated transcription"/>
    <property type="evidence" value="ECO:0007669"/>
    <property type="project" value="InterPro"/>
</dbReference>
<evidence type="ECO:0000256" key="3">
    <source>
        <dbReference type="ARBA" id="ARBA00012438"/>
    </source>
</evidence>
<dbReference type="InterPro" id="IPR035965">
    <property type="entry name" value="PAS-like_dom_sf"/>
</dbReference>
<dbReference type="InterPro" id="IPR000014">
    <property type="entry name" value="PAS"/>
</dbReference>
<comment type="catalytic activity">
    <reaction evidence="1">
        <text>ATP + protein L-histidine = ADP + protein N-phospho-L-histidine.</text>
        <dbReference type="EC" id="2.7.13.3"/>
    </reaction>
</comment>
<dbReference type="SUPFAM" id="SSF55874">
    <property type="entry name" value="ATPase domain of HSP90 chaperone/DNA topoisomerase II/histidine kinase"/>
    <property type="match status" value="1"/>
</dbReference>
<feature type="transmembrane region" description="Helical" evidence="15">
    <location>
        <begin position="38"/>
        <end position="56"/>
    </location>
</feature>
<dbReference type="GO" id="GO:0005886">
    <property type="term" value="C:plasma membrane"/>
    <property type="evidence" value="ECO:0007669"/>
    <property type="project" value="UniProtKB-SubCell"/>
</dbReference>
<dbReference type="InterPro" id="IPR011006">
    <property type="entry name" value="CheY-like_superfamily"/>
</dbReference>
<dbReference type="SMART" id="SM00448">
    <property type="entry name" value="REC"/>
    <property type="match status" value="1"/>
</dbReference>
<evidence type="ECO:0000256" key="5">
    <source>
        <dbReference type="ARBA" id="ARBA00022553"/>
    </source>
</evidence>
<dbReference type="Pfam" id="PF00989">
    <property type="entry name" value="PAS"/>
    <property type="match status" value="1"/>
</dbReference>
<proteinExistence type="predicted"/>
<evidence type="ECO:0000259" key="18">
    <source>
        <dbReference type="PROSITE" id="PS50112"/>
    </source>
</evidence>
<dbReference type="CDD" id="cd00130">
    <property type="entry name" value="PAS"/>
    <property type="match status" value="1"/>
</dbReference>